<evidence type="ECO:0000259" key="5">
    <source>
        <dbReference type="PROSITE" id="PS50887"/>
    </source>
</evidence>
<dbReference type="OrthoDB" id="23692at2"/>
<reference evidence="6 7" key="1">
    <citation type="submission" date="2019-07" db="EMBL/GenBank/DDBJ databases">
        <title>Analysis of the biochemical properties, biological activity and biotechnological potential of siderophores and biosurfactants produced by Antarctic psychrotolerant bacteria.</title>
        <authorList>
            <person name="Styczynski M."/>
            <person name="Krucon T."/>
            <person name="Decewicz P."/>
            <person name="Dziewit L."/>
        </authorList>
    </citation>
    <scope>NUCLEOTIDE SEQUENCE [LARGE SCALE GENOMIC DNA]</scope>
    <source>
        <strain evidence="6 7">ANT_H27</strain>
    </source>
</reference>
<dbReference type="CDD" id="cd06225">
    <property type="entry name" value="HAMP"/>
    <property type="match status" value="1"/>
</dbReference>
<dbReference type="GO" id="GO:0007165">
    <property type="term" value="P:signal transduction"/>
    <property type="evidence" value="ECO:0007669"/>
    <property type="project" value="InterPro"/>
</dbReference>
<dbReference type="PROSITE" id="PS50883">
    <property type="entry name" value="EAL"/>
    <property type="match status" value="1"/>
</dbReference>
<dbReference type="InterPro" id="IPR035919">
    <property type="entry name" value="EAL_sf"/>
</dbReference>
<dbReference type="InterPro" id="IPR043128">
    <property type="entry name" value="Rev_trsase/Diguanyl_cyclase"/>
</dbReference>
<dbReference type="SUPFAM" id="SSF55073">
    <property type="entry name" value="Nucleotide cyclase"/>
    <property type="match status" value="1"/>
</dbReference>
<evidence type="ECO:0000313" key="6">
    <source>
        <dbReference type="EMBL" id="KAA0977922.1"/>
    </source>
</evidence>
<dbReference type="EMBL" id="VOBL01000005">
    <property type="protein sequence ID" value="KAA0977922.1"/>
    <property type="molecule type" value="Genomic_DNA"/>
</dbReference>
<dbReference type="PANTHER" id="PTHR44757:SF2">
    <property type="entry name" value="BIOFILM ARCHITECTURE MAINTENANCE PROTEIN MBAA"/>
    <property type="match status" value="1"/>
</dbReference>
<evidence type="ECO:0000256" key="1">
    <source>
        <dbReference type="ARBA" id="ARBA00022692"/>
    </source>
</evidence>
<dbReference type="Proteomes" id="UP000323856">
    <property type="component" value="Unassembled WGS sequence"/>
</dbReference>
<name>A0A5B0EHL2_9MICC</name>
<feature type="domain" description="HAMP" evidence="4">
    <location>
        <begin position="16"/>
        <end position="61"/>
    </location>
</feature>
<dbReference type="SUPFAM" id="SSF141868">
    <property type="entry name" value="EAL domain-like"/>
    <property type="match status" value="1"/>
</dbReference>
<dbReference type="InterPro" id="IPR000160">
    <property type="entry name" value="GGDEF_dom"/>
</dbReference>
<evidence type="ECO:0000313" key="7">
    <source>
        <dbReference type="Proteomes" id="UP000323856"/>
    </source>
</evidence>
<dbReference type="GO" id="GO:0016020">
    <property type="term" value="C:membrane"/>
    <property type="evidence" value="ECO:0007669"/>
    <property type="project" value="InterPro"/>
</dbReference>
<dbReference type="InterPro" id="IPR052155">
    <property type="entry name" value="Biofilm_reg_signaling"/>
</dbReference>
<dbReference type="PROSITE" id="PS50885">
    <property type="entry name" value="HAMP"/>
    <property type="match status" value="1"/>
</dbReference>
<keyword evidence="2" id="KW-0472">Membrane</keyword>
<dbReference type="SMART" id="SM00052">
    <property type="entry name" value="EAL"/>
    <property type="match status" value="1"/>
</dbReference>
<protein>
    <submittedName>
        <fullName evidence="6">EAL domain-containing protein</fullName>
    </submittedName>
</protein>
<dbReference type="CDD" id="cd01948">
    <property type="entry name" value="EAL"/>
    <property type="match status" value="1"/>
</dbReference>
<dbReference type="InterPro" id="IPR003660">
    <property type="entry name" value="HAMP_dom"/>
</dbReference>
<dbReference type="NCBIfam" id="TIGR00254">
    <property type="entry name" value="GGDEF"/>
    <property type="match status" value="1"/>
</dbReference>
<sequence length="510" mass="56163">MPNSGPSMPDEPRIPQIVDAILRIADMDFDTVLHPSNKRDEIDAIIMGINAMASELETTYSTLDCRVAERTRQLEAAHDQMALLAYTDPLTQLANRSALMSEIEKSLAASRAGDPAPILLLLDLDAFKSINDTYGHAVGDKVLCQLADRLRSCVRTEDIVARLGGDEFAVLVRLPEYSATTVGRRIVEAMNTDMVVENIHLTPGASLGIAKATESHSPDSLVLEADTAMYVAKRSSVEKVVEFEPFMLFERREKANMLEDLRQALGTEQFFPAYQAVICLEDESIIGAEALVRWQRTGHGLVRPDQFLPTAEESGMIGELTEYLLDRVLEDVKMWRKAELVTNAFKVHLNVTSRELHDLRFADAVLAALRHHDLPASVLCLEITENRLMSGDNLHRYTLLALQKMGVEVFIDDFGTGYSSISYLRQLPVAGAKIDKSLVDGIAGDSTQESFLRAISDLIAACNLKCIVEGVETAGQSAKLKAMGFTTVQGFYYAHPVDSAGFSELLIQGL</sequence>
<proteinExistence type="predicted"/>
<organism evidence="6 7">
    <name type="scientific">Paeniglutamicibacter gangotriensis</name>
    <dbReference type="NCBI Taxonomy" id="254787"/>
    <lineage>
        <taxon>Bacteria</taxon>
        <taxon>Bacillati</taxon>
        <taxon>Actinomycetota</taxon>
        <taxon>Actinomycetes</taxon>
        <taxon>Micrococcales</taxon>
        <taxon>Micrococcaceae</taxon>
        <taxon>Paeniglutamicibacter</taxon>
    </lineage>
</organism>
<dbReference type="PANTHER" id="PTHR44757">
    <property type="entry name" value="DIGUANYLATE CYCLASE DGCP"/>
    <property type="match status" value="1"/>
</dbReference>
<dbReference type="Gene3D" id="3.30.70.270">
    <property type="match status" value="1"/>
</dbReference>
<dbReference type="InterPro" id="IPR029787">
    <property type="entry name" value="Nucleotide_cyclase"/>
</dbReference>
<dbReference type="Gene3D" id="3.20.20.450">
    <property type="entry name" value="EAL domain"/>
    <property type="match status" value="1"/>
</dbReference>
<keyword evidence="2" id="KW-1133">Transmembrane helix</keyword>
<dbReference type="AlphaFoldDB" id="A0A5B0EHL2"/>
<dbReference type="Pfam" id="PF00563">
    <property type="entry name" value="EAL"/>
    <property type="match status" value="1"/>
</dbReference>
<dbReference type="Pfam" id="PF00990">
    <property type="entry name" value="GGDEF"/>
    <property type="match status" value="1"/>
</dbReference>
<evidence type="ECO:0000256" key="2">
    <source>
        <dbReference type="ARBA" id="ARBA00022989"/>
    </source>
</evidence>
<dbReference type="CDD" id="cd01949">
    <property type="entry name" value="GGDEF"/>
    <property type="match status" value="1"/>
</dbReference>
<dbReference type="SMART" id="SM00267">
    <property type="entry name" value="GGDEF"/>
    <property type="match status" value="1"/>
</dbReference>
<dbReference type="RefSeq" id="WP_149619092.1">
    <property type="nucleotide sequence ID" value="NZ_VOBL01000005.1"/>
</dbReference>
<keyword evidence="1" id="KW-0812">Transmembrane</keyword>
<dbReference type="Pfam" id="PF00672">
    <property type="entry name" value="HAMP"/>
    <property type="match status" value="1"/>
</dbReference>
<gene>
    <name evidence="6" type="ORF">FQ154_06595</name>
</gene>
<dbReference type="PROSITE" id="PS50887">
    <property type="entry name" value="GGDEF"/>
    <property type="match status" value="1"/>
</dbReference>
<evidence type="ECO:0000259" key="4">
    <source>
        <dbReference type="PROSITE" id="PS50885"/>
    </source>
</evidence>
<feature type="domain" description="GGDEF" evidence="5">
    <location>
        <begin position="115"/>
        <end position="245"/>
    </location>
</feature>
<evidence type="ECO:0000259" key="3">
    <source>
        <dbReference type="PROSITE" id="PS50883"/>
    </source>
</evidence>
<feature type="domain" description="EAL" evidence="3">
    <location>
        <begin position="254"/>
        <end position="510"/>
    </location>
</feature>
<dbReference type="InterPro" id="IPR001633">
    <property type="entry name" value="EAL_dom"/>
</dbReference>
<accession>A0A5B0EHL2</accession>
<comment type="caution">
    <text evidence="6">The sequence shown here is derived from an EMBL/GenBank/DDBJ whole genome shotgun (WGS) entry which is preliminary data.</text>
</comment>